<dbReference type="Proteomes" id="UP000235786">
    <property type="component" value="Unassembled WGS sequence"/>
</dbReference>
<keyword evidence="11" id="KW-1185">Reference proteome</keyword>
<keyword evidence="4" id="KW-0547">Nucleotide-binding</keyword>
<dbReference type="GO" id="GO:0050684">
    <property type="term" value="P:regulation of mRNA processing"/>
    <property type="evidence" value="ECO:0007669"/>
    <property type="project" value="TreeGrafter"/>
</dbReference>
<dbReference type="InterPro" id="IPR051334">
    <property type="entry name" value="SRPK"/>
</dbReference>
<reference evidence="10 11" key="1">
    <citation type="submission" date="2016-04" db="EMBL/GenBank/DDBJ databases">
        <title>A degradative enzymes factory behind the ericoid mycorrhizal symbiosis.</title>
        <authorList>
            <consortium name="DOE Joint Genome Institute"/>
            <person name="Martino E."/>
            <person name="Morin E."/>
            <person name="Grelet G."/>
            <person name="Kuo A."/>
            <person name="Kohler A."/>
            <person name="Daghino S."/>
            <person name="Barry K."/>
            <person name="Choi C."/>
            <person name="Cichocki N."/>
            <person name="Clum A."/>
            <person name="Copeland A."/>
            <person name="Hainaut M."/>
            <person name="Haridas S."/>
            <person name="Labutti K."/>
            <person name="Lindquist E."/>
            <person name="Lipzen A."/>
            <person name="Khouja H.-R."/>
            <person name="Murat C."/>
            <person name="Ohm R."/>
            <person name="Olson A."/>
            <person name="Spatafora J."/>
            <person name="Veneault-Fourrey C."/>
            <person name="Henrissat B."/>
            <person name="Grigoriev I."/>
            <person name="Martin F."/>
            <person name="Perotto S."/>
        </authorList>
    </citation>
    <scope>NUCLEOTIDE SEQUENCE [LARGE SCALE GENOMIC DNA]</scope>
    <source>
        <strain evidence="10 11">F</strain>
    </source>
</reference>
<evidence type="ECO:0000256" key="6">
    <source>
        <dbReference type="ARBA" id="ARBA00022840"/>
    </source>
</evidence>
<dbReference type="InterPro" id="IPR000719">
    <property type="entry name" value="Prot_kinase_dom"/>
</dbReference>
<dbReference type="GO" id="GO:0000245">
    <property type="term" value="P:spliceosomal complex assembly"/>
    <property type="evidence" value="ECO:0007669"/>
    <property type="project" value="TreeGrafter"/>
</dbReference>
<dbReference type="GO" id="GO:0005634">
    <property type="term" value="C:nucleus"/>
    <property type="evidence" value="ECO:0007669"/>
    <property type="project" value="TreeGrafter"/>
</dbReference>
<dbReference type="PANTHER" id="PTHR47634">
    <property type="entry name" value="PROTEIN KINASE DOMAIN-CONTAINING PROTEIN-RELATED"/>
    <property type="match status" value="1"/>
</dbReference>
<gene>
    <name evidence="10" type="ORF">L207DRAFT_541738</name>
</gene>
<accession>A0A2J6S4N8</accession>
<dbReference type="OrthoDB" id="5979581at2759"/>
<evidence type="ECO:0000256" key="2">
    <source>
        <dbReference type="ARBA" id="ARBA00022527"/>
    </source>
</evidence>
<organism evidence="10 11">
    <name type="scientific">Hyaloscypha variabilis (strain UAMH 11265 / GT02V1 / F)</name>
    <name type="common">Meliniomyces variabilis</name>
    <dbReference type="NCBI Taxonomy" id="1149755"/>
    <lineage>
        <taxon>Eukaryota</taxon>
        <taxon>Fungi</taxon>
        <taxon>Dikarya</taxon>
        <taxon>Ascomycota</taxon>
        <taxon>Pezizomycotina</taxon>
        <taxon>Leotiomycetes</taxon>
        <taxon>Helotiales</taxon>
        <taxon>Hyaloscyphaceae</taxon>
        <taxon>Hyaloscypha</taxon>
        <taxon>Hyaloscypha variabilis</taxon>
    </lineage>
</organism>
<proteinExistence type="predicted"/>
<dbReference type="InterPro" id="IPR011009">
    <property type="entry name" value="Kinase-like_dom_sf"/>
</dbReference>
<evidence type="ECO:0000256" key="8">
    <source>
        <dbReference type="ARBA" id="ARBA00048679"/>
    </source>
</evidence>
<evidence type="ECO:0000256" key="5">
    <source>
        <dbReference type="ARBA" id="ARBA00022777"/>
    </source>
</evidence>
<feature type="domain" description="Protein kinase" evidence="9">
    <location>
        <begin position="49"/>
        <end position="389"/>
    </location>
</feature>
<keyword evidence="2" id="KW-0723">Serine/threonine-protein kinase</keyword>
<dbReference type="PROSITE" id="PS50011">
    <property type="entry name" value="PROTEIN_KINASE_DOM"/>
    <property type="match status" value="1"/>
</dbReference>
<dbReference type="STRING" id="1149755.A0A2J6S4N8"/>
<keyword evidence="6" id="KW-0067">ATP-binding</keyword>
<dbReference type="SMART" id="SM00220">
    <property type="entry name" value="S_TKc"/>
    <property type="match status" value="1"/>
</dbReference>
<keyword evidence="5 10" id="KW-0418">Kinase</keyword>
<evidence type="ECO:0000256" key="1">
    <source>
        <dbReference type="ARBA" id="ARBA00012513"/>
    </source>
</evidence>
<evidence type="ECO:0000313" key="11">
    <source>
        <dbReference type="Proteomes" id="UP000235786"/>
    </source>
</evidence>
<dbReference type="PANTHER" id="PTHR47634:SF9">
    <property type="entry name" value="PROTEIN KINASE DOMAIN-CONTAINING PROTEIN-RELATED"/>
    <property type="match status" value="1"/>
</dbReference>
<dbReference type="AlphaFoldDB" id="A0A2J6S4N8"/>
<dbReference type="SUPFAM" id="SSF56112">
    <property type="entry name" value="Protein kinase-like (PK-like)"/>
    <property type="match status" value="1"/>
</dbReference>
<comment type="catalytic activity">
    <reaction evidence="8">
        <text>L-seryl-[protein] + ATP = O-phospho-L-seryl-[protein] + ADP + H(+)</text>
        <dbReference type="Rhea" id="RHEA:17989"/>
        <dbReference type="Rhea" id="RHEA-COMP:9863"/>
        <dbReference type="Rhea" id="RHEA-COMP:11604"/>
        <dbReference type="ChEBI" id="CHEBI:15378"/>
        <dbReference type="ChEBI" id="CHEBI:29999"/>
        <dbReference type="ChEBI" id="CHEBI:30616"/>
        <dbReference type="ChEBI" id="CHEBI:83421"/>
        <dbReference type="ChEBI" id="CHEBI:456216"/>
        <dbReference type="EC" id="2.7.11.1"/>
    </reaction>
</comment>
<evidence type="ECO:0000256" key="4">
    <source>
        <dbReference type="ARBA" id="ARBA00022741"/>
    </source>
</evidence>
<evidence type="ECO:0000313" key="10">
    <source>
        <dbReference type="EMBL" id="PMD45740.1"/>
    </source>
</evidence>
<evidence type="ECO:0000259" key="9">
    <source>
        <dbReference type="PROSITE" id="PS50011"/>
    </source>
</evidence>
<keyword evidence="3" id="KW-0808">Transferase</keyword>
<sequence length="394" mass="45378">MPPSPPRTSQLTSYEVLDNSYLLEEETYTWYDPETSYPIRIGEIFQSRYQVLGKLGYGSVSTAWLCRDLIAHEYVTLKVFITKHRQADNEEKVYTHLKSIKSSHPGVRGIRALLEQFQLPGKYGLHECLVHEPLGLTLKDIREMSEGEKVDAQLLKPIIKYLLMSLDFLHTEARVVHTDIQEGNIMLGIEDDAIFRAFEEEEQAKPSLRKIDGDRIIYATRQVDIPENPSRAVLCDFGDAHFGEDTYIGEVMPDLYRAPEIVLGIPWNEKIDIWSVGLMIWGLFEGKQLFTEPFPSREASAPAHIARMISLLGPPPKSLLQRGQVSNIFFDEEGNFKPHITIKESSMEDEEENLQGEEKTMFLRFLKKMIQWVPEDRRSAKELMEDPWLAFASW</sequence>
<dbReference type="EC" id="2.7.11.1" evidence="1"/>
<dbReference type="GO" id="GO:0005737">
    <property type="term" value="C:cytoplasm"/>
    <property type="evidence" value="ECO:0007669"/>
    <property type="project" value="TreeGrafter"/>
</dbReference>
<name>A0A2J6S4N8_HYAVF</name>
<dbReference type="Pfam" id="PF00069">
    <property type="entry name" value="Pkinase"/>
    <property type="match status" value="1"/>
</dbReference>
<evidence type="ECO:0000256" key="3">
    <source>
        <dbReference type="ARBA" id="ARBA00022679"/>
    </source>
</evidence>
<comment type="catalytic activity">
    <reaction evidence="7">
        <text>L-threonyl-[protein] + ATP = O-phospho-L-threonyl-[protein] + ADP + H(+)</text>
        <dbReference type="Rhea" id="RHEA:46608"/>
        <dbReference type="Rhea" id="RHEA-COMP:11060"/>
        <dbReference type="Rhea" id="RHEA-COMP:11605"/>
        <dbReference type="ChEBI" id="CHEBI:15378"/>
        <dbReference type="ChEBI" id="CHEBI:30013"/>
        <dbReference type="ChEBI" id="CHEBI:30616"/>
        <dbReference type="ChEBI" id="CHEBI:61977"/>
        <dbReference type="ChEBI" id="CHEBI:456216"/>
        <dbReference type="EC" id="2.7.11.1"/>
    </reaction>
</comment>
<dbReference type="GO" id="GO:0004674">
    <property type="term" value="F:protein serine/threonine kinase activity"/>
    <property type="evidence" value="ECO:0007669"/>
    <property type="project" value="UniProtKB-KW"/>
</dbReference>
<dbReference type="GO" id="GO:0005524">
    <property type="term" value="F:ATP binding"/>
    <property type="evidence" value="ECO:0007669"/>
    <property type="project" value="UniProtKB-KW"/>
</dbReference>
<dbReference type="Gene3D" id="1.10.510.10">
    <property type="entry name" value="Transferase(Phosphotransferase) domain 1"/>
    <property type="match status" value="1"/>
</dbReference>
<dbReference type="EMBL" id="KZ613940">
    <property type="protein sequence ID" value="PMD45740.1"/>
    <property type="molecule type" value="Genomic_DNA"/>
</dbReference>
<evidence type="ECO:0000256" key="7">
    <source>
        <dbReference type="ARBA" id="ARBA00047899"/>
    </source>
</evidence>
<dbReference type="Gene3D" id="3.30.200.20">
    <property type="entry name" value="Phosphorylase Kinase, domain 1"/>
    <property type="match status" value="1"/>
</dbReference>
<protein>
    <recommendedName>
        <fullName evidence="1">non-specific serine/threonine protein kinase</fullName>
        <ecNumber evidence="1">2.7.11.1</ecNumber>
    </recommendedName>
</protein>